<dbReference type="AlphaFoldDB" id="B0VZQ6"/>
<evidence type="ECO:0000256" key="1">
    <source>
        <dbReference type="SAM" id="MobiDB-lite"/>
    </source>
</evidence>
<dbReference type="EMBL" id="DS231815">
    <property type="protein sequence ID" value="EDS35148.1"/>
    <property type="molecule type" value="Genomic_DNA"/>
</dbReference>
<feature type="region of interest" description="Disordered" evidence="1">
    <location>
        <begin position="1"/>
        <end position="30"/>
    </location>
</feature>
<feature type="domain" description="Large ribosomal subunit protein eL20" evidence="2">
    <location>
        <begin position="41"/>
        <end position="65"/>
    </location>
</feature>
<evidence type="ECO:0000313" key="4">
    <source>
        <dbReference type="EnsemblMetazoa" id="CPIJ000175-PA"/>
    </source>
</evidence>
<organism>
    <name type="scientific">Culex quinquefasciatus</name>
    <name type="common">Southern house mosquito</name>
    <name type="synonym">Culex pungens</name>
    <dbReference type="NCBI Taxonomy" id="7176"/>
    <lineage>
        <taxon>Eukaryota</taxon>
        <taxon>Metazoa</taxon>
        <taxon>Ecdysozoa</taxon>
        <taxon>Arthropoda</taxon>
        <taxon>Hexapoda</taxon>
        <taxon>Insecta</taxon>
        <taxon>Pterygota</taxon>
        <taxon>Neoptera</taxon>
        <taxon>Endopterygota</taxon>
        <taxon>Diptera</taxon>
        <taxon>Nematocera</taxon>
        <taxon>Culicoidea</taxon>
        <taxon>Culicidae</taxon>
        <taxon>Culicinae</taxon>
        <taxon>Culicini</taxon>
        <taxon>Culex</taxon>
        <taxon>Culex</taxon>
    </lineage>
</organism>
<evidence type="ECO:0000259" key="2">
    <source>
        <dbReference type="Pfam" id="PF01775"/>
    </source>
</evidence>
<dbReference type="EnsemblMetazoa" id="CPIJ000175-RA">
    <property type="protein sequence ID" value="CPIJ000175-PA"/>
    <property type="gene ID" value="CPIJ000175"/>
</dbReference>
<accession>B0VZQ6</accession>
<dbReference type="HOGENOM" id="CLU_2186501_0_0_1"/>
<evidence type="ECO:0000313" key="3">
    <source>
        <dbReference type="EMBL" id="EDS35148.1"/>
    </source>
</evidence>
<keyword evidence="5" id="KW-1185">Reference proteome</keyword>
<dbReference type="GO" id="GO:0006412">
    <property type="term" value="P:translation"/>
    <property type="evidence" value="ECO:0007669"/>
    <property type="project" value="InterPro"/>
</dbReference>
<evidence type="ECO:0000313" key="5">
    <source>
        <dbReference type="Proteomes" id="UP000002320"/>
    </source>
</evidence>
<protein>
    <recommendedName>
        <fullName evidence="2">Large ribosomal subunit protein eL20 domain-containing protein</fullName>
    </recommendedName>
</protein>
<gene>
    <name evidence="4" type="primary">6031093</name>
    <name evidence="3" type="ORF">CpipJ_CPIJ000175</name>
</gene>
<dbReference type="GO" id="GO:0003735">
    <property type="term" value="F:structural constituent of ribosome"/>
    <property type="evidence" value="ECO:0007669"/>
    <property type="project" value="InterPro"/>
</dbReference>
<dbReference type="GO" id="GO:0005840">
    <property type="term" value="C:ribosome"/>
    <property type="evidence" value="ECO:0007669"/>
    <property type="project" value="InterPro"/>
</dbReference>
<dbReference type="Pfam" id="PF01775">
    <property type="entry name" value="Ribosomal_L18A"/>
    <property type="match status" value="1"/>
</dbReference>
<name>B0VZQ6_CULQU</name>
<reference evidence="3" key="1">
    <citation type="submission" date="2007-03" db="EMBL/GenBank/DDBJ databases">
        <title>Annotation of Culex pipiens quinquefasciatus.</title>
        <authorList>
            <consortium name="The Broad Institute Genome Sequencing Platform"/>
            <person name="Atkinson P.W."/>
            <person name="Hemingway J."/>
            <person name="Christensen B.M."/>
            <person name="Higgs S."/>
            <person name="Kodira C."/>
            <person name="Hannick L."/>
            <person name="Megy K."/>
            <person name="O'Leary S."/>
            <person name="Pearson M."/>
            <person name="Haas B.J."/>
            <person name="Mauceli E."/>
            <person name="Wortman J.R."/>
            <person name="Lee N.H."/>
            <person name="Guigo R."/>
            <person name="Stanke M."/>
            <person name="Alvarado L."/>
            <person name="Amedeo P."/>
            <person name="Antoine C.H."/>
            <person name="Arensburger P."/>
            <person name="Bidwell S.L."/>
            <person name="Crawford M."/>
            <person name="Camaro F."/>
            <person name="Devon K."/>
            <person name="Engels R."/>
            <person name="Hammond M."/>
            <person name="Howarth C."/>
            <person name="Koehrsen M."/>
            <person name="Lawson D."/>
            <person name="Montgomery P."/>
            <person name="Nene V."/>
            <person name="Nusbaum C."/>
            <person name="Puiu D."/>
            <person name="Romero-Severson J."/>
            <person name="Severson D.W."/>
            <person name="Shumway M."/>
            <person name="Sisk P."/>
            <person name="Stolte C."/>
            <person name="Zeng Q."/>
            <person name="Eisenstadt E."/>
            <person name="Fraser-Liggett C."/>
            <person name="Strausberg R."/>
            <person name="Galagan J."/>
            <person name="Birren B."/>
            <person name="Collins F.H."/>
        </authorList>
    </citation>
    <scope>NUCLEOTIDE SEQUENCE [LARGE SCALE GENOMIC DNA]</scope>
    <source>
        <strain evidence="3">JHB</strain>
    </source>
</reference>
<dbReference type="Gene3D" id="3.10.20.10">
    <property type="match status" value="1"/>
</dbReference>
<dbReference type="Proteomes" id="UP000002320">
    <property type="component" value="Unassembled WGS sequence"/>
</dbReference>
<reference evidence="4" key="2">
    <citation type="submission" date="2021-02" db="UniProtKB">
        <authorList>
            <consortium name="EnsemblMetazoa"/>
        </authorList>
    </citation>
    <scope>IDENTIFICATION</scope>
    <source>
        <strain evidence="4">JHB</strain>
    </source>
</reference>
<sequence>MRGDQKWPPAEVKKQSELENEERRRLAQEPAFRPRKVQKFRDAVLGDMASRHRAQGHSIQIIKVESVEASENRRHAVSRLQDYANFFAKNALNQTYPGYRAPPGTQHHN</sequence>
<dbReference type="InterPro" id="IPR023573">
    <property type="entry name" value="Ribosomal_eL20_dom"/>
</dbReference>
<proteinExistence type="predicted"/>
<feature type="compositionally biased region" description="Basic and acidic residues" evidence="1">
    <location>
        <begin position="1"/>
        <end position="27"/>
    </location>
</feature>
<dbReference type="InParanoid" id="B0VZQ6"/>
<dbReference type="VEuPathDB" id="VectorBase:CPIJ000175"/>
<dbReference type="KEGG" id="cqu:CpipJ_CPIJ000175"/>
<dbReference type="SUPFAM" id="SSF160374">
    <property type="entry name" value="RplX-like"/>
    <property type="match status" value="1"/>
</dbReference>